<keyword evidence="1 3" id="KW-0808">Transferase</keyword>
<dbReference type="AlphaFoldDB" id="A0A167ZG88"/>
<dbReference type="Proteomes" id="UP000076744">
    <property type="component" value="Unassembled WGS sequence"/>
</dbReference>
<dbReference type="EMBL" id="AZHB01000007">
    <property type="protein sequence ID" value="OAA67479.1"/>
    <property type="molecule type" value="Genomic_DNA"/>
</dbReference>
<dbReference type="Gene3D" id="3.40.50.2000">
    <property type="entry name" value="Glycogen Phosphorylase B"/>
    <property type="match status" value="2"/>
</dbReference>
<dbReference type="CDD" id="cd03784">
    <property type="entry name" value="GT1_Gtf-like"/>
    <property type="match status" value="1"/>
</dbReference>
<proteinExistence type="predicted"/>
<accession>A0A167ZG88</accession>
<evidence type="ECO:0000256" key="1">
    <source>
        <dbReference type="ARBA" id="ARBA00022679"/>
    </source>
</evidence>
<dbReference type="SUPFAM" id="SSF53756">
    <property type="entry name" value="UDP-Glycosyltransferase/glycogen phosphorylase"/>
    <property type="match status" value="1"/>
</dbReference>
<protein>
    <submittedName>
        <fullName evidence="3">Diacylglycerol o-acyltransferase</fullName>
    </submittedName>
</protein>
<feature type="domain" description="Erythromycin biosynthesis protein CIII-like C-terminal" evidence="2">
    <location>
        <begin position="394"/>
        <end position="497"/>
    </location>
</feature>
<sequence length="534" mass="58198">MSAIPDGPRILFATNIERGQCGVFLAAAASLLASSSSLSPVDLHFASFPSLQDEVRALSDNAGTRYKATRAGTDASARPRITFHALRGPTHTDAVLARNAERYGPGSSVPPPAFSRPLDAPTTMATVRDLCAYLLGWDGPGFMQVYRSFADIIDAVAPDLIVVDVLLSPAISAAWNSGVRFAYLSPNSIKDFAASYQPLSMLWKWPALMSGFDYPVPWHQKPLNVFHYMYMIYQLLTDPGLATTKRHVQEETGKPLRCLMNTGKSLPDHVRIFVGTLPELDFPLTSHPRIVPCGPIIRAPPPIAESDPELAAWLARGPTVYVNLGSLFKLTEERAVELARGLNLVMDRQRLERARPTTSSLQVLWKLKKDGEYDARGPDAAVRAAFGDKMGGDDRVRIVDWLDCAPLAVLQSGNVVCSIHHGGASSYNEAILAGVPHVVLPFWTDCYEYANRVEFLGVGRKGARRQQPVFEAAELAEAVSEVIHGPRSEGMKIRARELAELCRENGSGPDIAAQGILKLATEAAALSKEMEESE</sequence>
<evidence type="ECO:0000259" key="2">
    <source>
        <dbReference type="Pfam" id="PF06722"/>
    </source>
</evidence>
<dbReference type="GeneID" id="30019947"/>
<dbReference type="InterPro" id="IPR002213">
    <property type="entry name" value="UDP_glucos_trans"/>
</dbReference>
<keyword evidence="3" id="KW-0012">Acyltransferase</keyword>
<evidence type="ECO:0000313" key="4">
    <source>
        <dbReference type="Proteomes" id="UP000076744"/>
    </source>
</evidence>
<dbReference type="Pfam" id="PF06722">
    <property type="entry name" value="EryCIII-like_C"/>
    <property type="match status" value="1"/>
</dbReference>
<dbReference type="OrthoDB" id="5835829at2759"/>
<dbReference type="STRING" id="1081104.A0A167ZG88"/>
<comment type="caution">
    <text evidence="3">The sequence shown here is derived from an EMBL/GenBank/DDBJ whole genome shotgun (WGS) entry which is preliminary data.</text>
</comment>
<dbReference type="GO" id="GO:0008194">
    <property type="term" value="F:UDP-glycosyltransferase activity"/>
    <property type="evidence" value="ECO:0007669"/>
    <property type="project" value="InterPro"/>
</dbReference>
<dbReference type="PANTHER" id="PTHR48045">
    <property type="entry name" value="UDP-GLYCOSYLTRANSFERASE 72B1"/>
    <property type="match status" value="1"/>
</dbReference>
<evidence type="ECO:0000313" key="3">
    <source>
        <dbReference type="EMBL" id="OAA67479.1"/>
    </source>
</evidence>
<dbReference type="PANTHER" id="PTHR48045:SF31">
    <property type="entry name" value="UDP-GLYCOSYLTRANSFERASE 76B1-LIKE"/>
    <property type="match status" value="1"/>
</dbReference>
<dbReference type="InterPro" id="IPR010610">
    <property type="entry name" value="EryCIII-like_C"/>
</dbReference>
<keyword evidence="4" id="KW-1185">Reference proteome</keyword>
<name>A0A167ZG88_CORFA</name>
<dbReference type="GO" id="GO:0016758">
    <property type="term" value="F:hexosyltransferase activity"/>
    <property type="evidence" value="ECO:0007669"/>
    <property type="project" value="UniProtKB-ARBA"/>
</dbReference>
<dbReference type="RefSeq" id="XP_018705468.1">
    <property type="nucleotide sequence ID" value="XM_018847261.1"/>
</dbReference>
<reference evidence="3 4" key="1">
    <citation type="journal article" date="2016" name="Genome Biol. Evol.">
        <title>Divergent and convergent evolution of fungal pathogenicity.</title>
        <authorList>
            <person name="Shang Y."/>
            <person name="Xiao G."/>
            <person name="Zheng P."/>
            <person name="Cen K."/>
            <person name="Zhan S."/>
            <person name="Wang C."/>
        </authorList>
    </citation>
    <scope>NUCLEOTIDE SEQUENCE [LARGE SCALE GENOMIC DNA]</scope>
    <source>
        <strain evidence="3 4">ARSEF 2679</strain>
    </source>
</reference>
<gene>
    <name evidence="3" type="ORF">ISF_03655</name>
</gene>
<organism evidence="3 4">
    <name type="scientific">Cordyceps fumosorosea (strain ARSEF 2679)</name>
    <name type="common">Isaria fumosorosea</name>
    <dbReference type="NCBI Taxonomy" id="1081104"/>
    <lineage>
        <taxon>Eukaryota</taxon>
        <taxon>Fungi</taxon>
        <taxon>Dikarya</taxon>
        <taxon>Ascomycota</taxon>
        <taxon>Pezizomycotina</taxon>
        <taxon>Sordariomycetes</taxon>
        <taxon>Hypocreomycetidae</taxon>
        <taxon>Hypocreales</taxon>
        <taxon>Cordycipitaceae</taxon>
        <taxon>Cordyceps</taxon>
    </lineage>
</organism>
<dbReference type="GO" id="GO:0016746">
    <property type="term" value="F:acyltransferase activity"/>
    <property type="evidence" value="ECO:0007669"/>
    <property type="project" value="UniProtKB-KW"/>
</dbReference>